<dbReference type="PROSITE" id="PS51677">
    <property type="entry name" value="NODB"/>
    <property type="match status" value="1"/>
</dbReference>
<keyword evidence="1" id="KW-0732">Signal</keyword>
<dbReference type="SUPFAM" id="SSF88713">
    <property type="entry name" value="Glycoside hydrolase/deacetylase"/>
    <property type="match status" value="1"/>
</dbReference>
<evidence type="ECO:0000313" key="4">
    <source>
        <dbReference type="Proteomes" id="UP000093199"/>
    </source>
</evidence>
<reference evidence="3 4" key="1">
    <citation type="submission" date="2016-07" db="EMBL/GenBank/DDBJ databases">
        <title>Caryophanon tenue genome sequencing.</title>
        <authorList>
            <person name="Verma A."/>
            <person name="Pal Y."/>
            <person name="Krishnamurthi S."/>
        </authorList>
    </citation>
    <scope>NUCLEOTIDE SEQUENCE [LARGE SCALE GENOMIC DNA]</scope>
    <source>
        <strain evidence="3 4">DSM 14152</strain>
    </source>
</reference>
<dbReference type="OrthoDB" id="9778320at2"/>
<dbReference type="PANTHER" id="PTHR34216">
    <property type="match status" value="1"/>
</dbReference>
<evidence type="ECO:0000313" key="3">
    <source>
        <dbReference type="EMBL" id="OCS88289.1"/>
    </source>
</evidence>
<sequence length="539" mass="60814">MKRTAVLSIVIVSVVLFIIWGMSFQHKEQRIVLQQEVTVVDIKDEQKILGTLAANTMIWLDDVQQCDEEWCTVIWGDMTAKFEMTEQVVIEKVKEREEIASQEATETIQIARDTIVHNAQQPIGTIVANQTFPAISFTDEVAIIQLANGLGEVALSDTMTTTATQLSEAIEVTKDTTIYQFDQYERRYAIGTLYAGEAFEVIETMRYYYVIQFGNGEAYVPREHTQPATQHMVEALYLKSEATGSIMANEPLTVHTSMATNAPVLAVLEPEMRYVSVGQWQEWAIVRIGGRVGYVQADTTHEDGIPVLHYEHIIPSKDVDTFPATHTVTTLEQFIEQMTYLATEGYMTVSKDNVLDYIDGSYVLPRKAVLVTFDGGLLSAKEYAYPVLQERGFQAVQHIIASRLDRAEGEQSFSLTEEQFMTLKDINMTKDVFDMEAQTFNLVGVAEEKSIFVQLPIEIVKDDLRQLVNELGTVTSFAYPHGQTSEQVVKALQEYGFLMAFTREARDIVVGDNAMLLPRYSITTEITFDMFKEIVAPQQ</sequence>
<dbReference type="InterPro" id="IPR002509">
    <property type="entry name" value="NODB_dom"/>
</dbReference>
<dbReference type="PANTHER" id="PTHR34216:SF13">
    <property type="entry name" value="XYLANASE_CHITIN DEACETYLASE"/>
    <property type="match status" value="1"/>
</dbReference>
<dbReference type="InterPro" id="IPR011330">
    <property type="entry name" value="Glyco_hydro/deAcase_b/a-brl"/>
</dbReference>
<gene>
    <name evidence="3" type="ORF">A6M13_00145</name>
</gene>
<feature type="domain" description="NodB homology" evidence="2">
    <location>
        <begin position="367"/>
        <end position="539"/>
    </location>
</feature>
<dbReference type="STRING" id="33978.A6M13_00145"/>
<dbReference type="Pfam" id="PF01522">
    <property type="entry name" value="Polysacc_deac_1"/>
    <property type="match status" value="1"/>
</dbReference>
<comment type="caution">
    <text evidence="3">The sequence shown here is derived from an EMBL/GenBank/DDBJ whole genome shotgun (WGS) entry which is preliminary data.</text>
</comment>
<dbReference type="GO" id="GO:0005975">
    <property type="term" value="P:carbohydrate metabolic process"/>
    <property type="evidence" value="ECO:0007669"/>
    <property type="project" value="InterPro"/>
</dbReference>
<protein>
    <recommendedName>
        <fullName evidence="2">NodB homology domain-containing protein</fullName>
    </recommendedName>
</protein>
<dbReference type="EMBL" id="MASJ01000001">
    <property type="protein sequence ID" value="OCS88289.1"/>
    <property type="molecule type" value="Genomic_DNA"/>
</dbReference>
<organism evidence="3 4">
    <name type="scientific">Caryophanon tenue</name>
    <dbReference type="NCBI Taxonomy" id="33978"/>
    <lineage>
        <taxon>Bacteria</taxon>
        <taxon>Bacillati</taxon>
        <taxon>Bacillota</taxon>
        <taxon>Bacilli</taxon>
        <taxon>Bacillales</taxon>
        <taxon>Caryophanaceae</taxon>
        <taxon>Caryophanon</taxon>
    </lineage>
</organism>
<dbReference type="Gene3D" id="3.20.20.370">
    <property type="entry name" value="Glycoside hydrolase/deacetylase"/>
    <property type="match status" value="1"/>
</dbReference>
<keyword evidence="4" id="KW-1185">Reference proteome</keyword>
<dbReference type="InterPro" id="IPR051398">
    <property type="entry name" value="Polysacch_Deacetylase"/>
</dbReference>
<dbReference type="RefSeq" id="WP_066542085.1">
    <property type="nucleotide sequence ID" value="NZ_MASJ01000001.1"/>
</dbReference>
<dbReference type="Proteomes" id="UP000093199">
    <property type="component" value="Unassembled WGS sequence"/>
</dbReference>
<dbReference type="GO" id="GO:0016810">
    <property type="term" value="F:hydrolase activity, acting on carbon-nitrogen (but not peptide) bonds"/>
    <property type="evidence" value="ECO:0007669"/>
    <property type="project" value="InterPro"/>
</dbReference>
<name>A0A1C0YMG1_9BACL</name>
<dbReference type="AlphaFoldDB" id="A0A1C0YMG1"/>
<proteinExistence type="predicted"/>
<accession>A0A1C0YMG1</accession>
<evidence type="ECO:0000256" key="1">
    <source>
        <dbReference type="ARBA" id="ARBA00022729"/>
    </source>
</evidence>
<evidence type="ECO:0000259" key="2">
    <source>
        <dbReference type="PROSITE" id="PS51677"/>
    </source>
</evidence>